<feature type="compositionally biased region" description="Pro residues" evidence="11">
    <location>
        <begin position="1014"/>
        <end position="1024"/>
    </location>
</feature>
<feature type="coiled-coil region" evidence="10">
    <location>
        <begin position="928"/>
        <end position="955"/>
    </location>
</feature>
<evidence type="ECO:0000256" key="1">
    <source>
        <dbReference type="ARBA" id="ARBA00001946"/>
    </source>
</evidence>
<dbReference type="Proteomes" id="UP000663879">
    <property type="component" value="Unassembled WGS sequence"/>
</dbReference>
<reference evidence="13" key="1">
    <citation type="submission" date="2021-02" db="EMBL/GenBank/DDBJ databases">
        <authorList>
            <person name="Nowell W R."/>
        </authorList>
    </citation>
    <scope>NUCLEOTIDE SEQUENCE</scope>
    <source>
        <strain evidence="13">Ploen Becks lab</strain>
    </source>
</reference>
<feature type="compositionally biased region" description="Low complexity" evidence="11">
    <location>
        <begin position="1642"/>
        <end position="1653"/>
    </location>
</feature>
<comment type="catalytic activity">
    <reaction evidence="8">
        <text>L-threonyl-[protein] + ATP = O-phospho-L-threonyl-[protein] + ADP + H(+)</text>
        <dbReference type="Rhea" id="RHEA:46608"/>
        <dbReference type="Rhea" id="RHEA-COMP:11060"/>
        <dbReference type="Rhea" id="RHEA-COMP:11605"/>
        <dbReference type="ChEBI" id="CHEBI:15378"/>
        <dbReference type="ChEBI" id="CHEBI:30013"/>
        <dbReference type="ChEBI" id="CHEBI:30616"/>
        <dbReference type="ChEBI" id="CHEBI:61977"/>
        <dbReference type="ChEBI" id="CHEBI:456216"/>
        <dbReference type="EC" id="2.7.11.1"/>
    </reaction>
</comment>
<dbReference type="Gene3D" id="3.30.200.20">
    <property type="entry name" value="Phosphorylase Kinase, domain 1"/>
    <property type="match status" value="1"/>
</dbReference>
<dbReference type="Gene3D" id="3.10.20.90">
    <property type="entry name" value="Phosphatidylinositol 3-kinase Catalytic Subunit, Chain A, domain 1"/>
    <property type="match status" value="1"/>
</dbReference>
<feature type="coiled-coil region" evidence="10">
    <location>
        <begin position="1761"/>
        <end position="1837"/>
    </location>
</feature>
<name>A0A813M714_9BILA</name>
<keyword evidence="4" id="KW-0808">Transferase</keyword>
<feature type="region of interest" description="Disordered" evidence="11">
    <location>
        <begin position="1635"/>
        <end position="1657"/>
    </location>
</feature>
<feature type="compositionally biased region" description="Low complexity" evidence="11">
    <location>
        <begin position="997"/>
        <end position="1013"/>
    </location>
</feature>
<dbReference type="InterPro" id="IPR050588">
    <property type="entry name" value="WNK_Ser-Thr_kinase"/>
</dbReference>
<dbReference type="EC" id="2.7.11.1" evidence="2"/>
<evidence type="ECO:0000256" key="5">
    <source>
        <dbReference type="ARBA" id="ARBA00022741"/>
    </source>
</evidence>
<dbReference type="InterPro" id="IPR011009">
    <property type="entry name" value="Kinase-like_dom_sf"/>
</dbReference>
<dbReference type="EMBL" id="CAJNOC010000024">
    <property type="protein sequence ID" value="CAF0707350.1"/>
    <property type="molecule type" value="Genomic_DNA"/>
</dbReference>
<feature type="region of interest" description="Disordered" evidence="11">
    <location>
        <begin position="277"/>
        <end position="342"/>
    </location>
</feature>
<dbReference type="PANTHER" id="PTHR13902">
    <property type="entry name" value="SERINE/THREONINE-PROTEIN KINASE WNK WITH NO LYSINE -RELATED"/>
    <property type="match status" value="1"/>
</dbReference>
<dbReference type="InterPro" id="IPR000719">
    <property type="entry name" value="Prot_kinase_dom"/>
</dbReference>
<evidence type="ECO:0000256" key="11">
    <source>
        <dbReference type="SAM" id="MobiDB-lite"/>
    </source>
</evidence>
<comment type="catalytic activity">
    <reaction evidence="9">
        <text>L-seryl-[protein] + ATP = O-phospho-L-seryl-[protein] + ADP + H(+)</text>
        <dbReference type="Rhea" id="RHEA:17989"/>
        <dbReference type="Rhea" id="RHEA-COMP:9863"/>
        <dbReference type="Rhea" id="RHEA-COMP:11604"/>
        <dbReference type="ChEBI" id="CHEBI:15378"/>
        <dbReference type="ChEBI" id="CHEBI:29999"/>
        <dbReference type="ChEBI" id="CHEBI:30616"/>
        <dbReference type="ChEBI" id="CHEBI:83421"/>
        <dbReference type="ChEBI" id="CHEBI:456216"/>
        <dbReference type="EC" id="2.7.11.1"/>
    </reaction>
</comment>
<evidence type="ECO:0000256" key="8">
    <source>
        <dbReference type="ARBA" id="ARBA00047899"/>
    </source>
</evidence>
<dbReference type="CDD" id="cd13983">
    <property type="entry name" value="STKc_WNK"/>
    <property type="match status" value="1"/>
</dbReference>
<comment type="caution">
    <text evidence="13">The sequence shown here is derived from an EMBL/GenBank/DDBJ whole genome shotgun (WGS) entry which is preliminary data.</text>
</comment>
<dbReference type="Gene3D" id="1.10.510.10">
    <property type="entry name" value="Transferase(Phosphotransferase) domain 1"/>
    <property type="match status" value="1"/>
</dbReference>
<evidence type="ECO:0000256" key="9">
    <source>
        <dbReference type="ARBA" id="ARBA00048679"/>
    </source>
</evidence>
<keyword evidence="3" id="KW-0723">Serine/threonine-protein kinase</keyword>
<evidence type="ECO:0000256" key="4">
    <source>
        <dbReference type="ARBA" id="ARBA00022679"/>
    </source>
</evidence>
<feature type="domain" description="Protein kinase" evidence="12">
    <location>
        <begin position="546"/>
        <end position="804"/>
    </location>
</feature>
<dbReference type="FunFam" id="3.30.200.20:FF:000494">
    <property type="entry name" value="serine/threonine-protein kinase WNK2 isoform X2"/>
    <property type="match status" value="1"/>
</dbReference>
<organism evidence="13 14">
    <name type="scientific">Brachionus calyciflorus</name>
    <dbReference type="NCBI Taxonomy" id="104777"/>
    <lineage>
        <taxon>Eukaryota</taxon>
        <taxon>Metazoa</taxon>
        <taxon>Spiralia</taxon>
        <taxon>Gnathifera</taxon>
        <taxon>Rotifera</taxon>
        <taxon>Eurotatoria</taxon>
        <taxon>Monogononta</taxon>
        <taxon>Pseudotrocha</taxon>
        <taxon>Ploima</taxon>
        <taxon>Brachionidae</taxon>
        <taxon>Brachionus</taxon>
    </lineage>
</organism>
<evidence type="ECO:0000256" key="10">
    <source>
        <dbReference type="SAM" id="Coils"/>
    </source>
</evidence>
<dbReference type="InterPro" id="IPR008271">
    <property type="entry name" value="Ser/Thr_kinase_AS"/>
</dbReference>
<feature type="compositionally biased region" description="Low complexity" evidence="11">
    <location>
        <begin position="1025"/>
        <end position="1048"/>
    </location>
</feature>
<dbReference type="FunFam" id="1.10.510.10:FF:000006">
    <property type="entry name" value="Serine/threonine-protein kinase WNK1 isoform 2"/>
    <property type="match status" value="1"/>
</dbReference>
<feature type="region of interest" description="Disordered" evidence="11">
    <location>
        <begin position="1230"/>
        <end position="1282"/>
    </location>
</feature>
<protein>
    <recommendedName>
        <fullName evidence="2">non-specific serine/threonine protein kinase</fullName>
        <ecNumber evidence="2">2.7.11.1</ecNumber>
    </recommendedName>
</protein>
<dbReference type="PROSITE" id="PS00108">
    <property type="entry name" value="PROTEIN_KINASE_ST"/>
    <property type="match status" value="1"/>
</dbReference>
<sequence>MEPEIENLKNAHKNPSSLHNNNKDKNSTNTSKYLDKKERQAHSLIPTCFIKEFLNEKNNQPNLRSQHILNKPTSLEHNSTTTNTNTINKTTNNLRNKFQSDEQEENCVHSNIIAFATTTTNNSKKKLLNTTQTLAISKNIFQTNKTAFNNNINNNNNNKKNDNEFLNSYNLSKSLSTNSTPTKLTLSNSLKLSRFSYPYNFKLENKPKSYNNNSLSTWLHYPNLNYKTDNKCFTSFSADNSTEMTLSNPIDEIDNIRNVNNMCSRPNQNRVLEQAKIPNENLGTPNFVSVSSASSTTSSSSSPPTFSQNTQNSASTPSSLASSTASPQQKSAQATPTHPYLTHVDRFRIKKTLESELLNSTSTLTSTPTNPDLKAPKEELSDSLALNEISDTKLELPNESLTVQQQNINLERRISKFTVKKVDSSDLLLSKNKNENDIGIGTPDEKKKQDGLISNAQQQNIHLDVASSSIKEVIENLGMTQYQESLLLQSKQAEKLNNDQKNSDLLNTTRSNSIIEKVGDLPETPKETDILEEEKPIDESPDKRFLKYDTEIGHGAFKTVFKGLDTESGVPVAWCELHDRKFNRTERMRFIEEAEMLKKLQHPNIVRFYEYWEDAKVKPKRIILVTELMTSGTLKAYVQRFRSTRLKVIKNFATQILKGLAYLHSRSPPVIHRDLKCDNIFVTGQSGQVKIGDLGLATLKKASFAKSVIGTPEFMAPEMYSEQYDESIDVYAFGMCLLEMATGEYPYQECSKPFEIYKRVTSGIKPENYNRIDNEDLKELIDLCIRLKRDERPSVKELLNHSWFMESNGLKLEILKDKNSQIIQKPDGTITFRLKVNDKTKRKPNWPQWPDNEEIEFSFDVSNDDPEEIVKELKDKTNKICDDDIKYLTQAIRDKIVVFRLEREDKSEDESNTIVNQTNANLNENVILQQSITNLENLTEKTQILNENQKILNESLAMVNVANEIQSINSQNQSQIFIQQQQNITLVQQNQIVNQQPQTQPLIQPQPQQQTKPLIPPQPQPQPQQPQQQSQPQIQPQPQQQQTPSIQNKQVQFIDQVKTNDEQIIKPVPKEIPIMLTVTDMDESGDFLNCILEIDNKEITFNLALGNDSTQSIIKEILNATKFSSDYENSLNEILEKIKYHINSDKQQNLISIKNQKLYSSLQSNKNKPNEPLEKKVTANEILVNQQSINLNNILALQQNINQPQVIPQTQQPPIQSQITNLTPLKPQSLVSVNYPNNQAPSQSQSQQISLVQPQPPQQQQQQPQPQPQPPIQPQQQANPYLDPSNALVQRQLNNQFEIINLLNTVENLNLQNSTKQLIQQAQLNQPKLIQINQNYVQPQPPQPPQQQQQQQQIQNPIKHTNQNEYLDLILKNQNPNYQQSLLHNALMTHFINNHQLMANKQANNSILQRAGMVNNVSPLNLQALQANLAPNLSAQILPSPSNNSIVANNSQIHQSEIEPKPTYASVLTTNSNNLIPMGDNSVVQNVQNQILNQQINQIRPFQHLNESLIDQDLSLNNLDDSKLITSIQNVLNNQKIEQSQGNDILEQLGERVKFALKEKIIEQTQVNDYNLGFNNQTMPNPIHHNPHQQHLNENIGTYSPTLSRRNSIDLKDKKAITSIKTIEPNKAVQNFSNTQMDQIDSSTTPSVQTTTTEPVNNQQFNENALNQLIMNIVHSNQFNQAIQQHAVTQQQIPLQPQQQQQQIQYQLNPTQVSTAQQTNQLISNSQQQQQQTQLVLNQAQQVQNQISSQQLQQAILNQPQKQIQQQQQQQQQQLNNLNENMNMIENQNRNFGSLPTSFLLNMGNRSNLEELFLRQRREFEDLLRKQQLELQEYVLESLRKSLNNS</sequence>
<dbReference type="GO" id="GO:0005524">
    <property type="term" value="F:ATP binding"/>
    <property type="evidence" value="ECO:0007669"/>
    <property type="project" value="UniProtKB-KW"/>
</dbReference>
<dbReference type="SUPFAM" id="SSF56112">
    <property type="entry name" value="Protein kinase-like (PK-like)"/>
    <property type="match status" value="1"/>
</dbReference>
<dbReference type="SMART" id="SM00220">
    <property type="entry name" value="S_TKc"/>
    <property type="match status" value="1"/>
</dbReference>
<dbReference type="Pfam" id="PF00069">
    <property type="entry name" value="Pkinase"/>
    <property type="match status" value="1"/>
</dbReference>
<feature type="compositionally biased region" description="Low complexity" evidence="11">
    <location>
        <begin position="1239"/>
        <end position="1264"/>
    </location>
</feature>
<feature type="region of interest" description="Disordered" evidence="11">
    <location>
        <begin position="997"/>
        <end position="1048"/>
    </location>
</feature>
<comment type="cofactor">
    <cofactor evidence="1">
        <name>Mg(2+)</name>
        <dbReference type="ChEBI" id="CHEBI:18420"/>
    </cofactor>
</comment>
<keyword evidence="10" id="KW-0175">Coiled coil</keyword>
<dbReference type="GO" id="GO:0004674">
    <property type="term" value="F:protein serine/threonine kinase activity"/>
    <property type="evidence" value="ECO:0007669"/>
    <property type="project" value="UniProtKB-KW"/>
</dbReference>
<keyword evidence="14" id="KW-1185">Reference proteome</keyword>
<feature type="region of interest" description="Disordered" evidence="11">
    <location>
        <begin position="360"/>
        <end position="379"/>
    </location>
</feature>
<keyword evidence="6" id="KW-0418">Kinase</keyword>
<evidence type="ECO:0000256" key="6">
    <source>
        <dbReference type="ARBA" id="ARBA00022777"/>
    </source>
</evidence>
<keyword evidence="5" id="KW-0547">Nucleotide-binding</keyword>
<proteinExistence type="predicted"/>
<accession>A0A813M714</accession>
<evidence type="ECO:0000256" key="7">
    <source>
        <dbReference type="ARBA" id="ARBA00022840"/>
    </source>
</evidence>
<evidence type="ECO:0000313" key="13">
    <source>
        <dbReference type="EMBL" id="CAF0707350.1"/>
    </source>
</evidence>
<dbReference type="Pfam" id="PF12202">
    <property type="entry name" value="OSR1_C"/>
    <property type="match status" value="1"/>
</dbReference>
<dbReference type="OrthoDB" id="4062651at2759"/>
<evidence type="ECO:0000256" key="2">
    <source>
        <dbReference type="ARBA" id="ARBA00012513"/>
    </source>
</evidence>
<gene>
    <name evidence="13" type="ORF">OXX778_LOCUS489</name>
</gene>
<dbReference type="InterPro" id="IPR024678">
    <property type="entry name" value="Kinase_OSR1/WNK_CCT"/>
</dbReference>
<feature type="compositionally biased region" description="Low complexity" evidence="11">
    <location>
        <begin position="284"/>
        <end position="327"/>
    </location>
</feature>
<evidence type="ECO:0000313" key="14">
    <source>
        <dbReference type="Proteomes" id="UP000663879"/>
    </source>
</evidence>
<keyword evidence="7" id="KW-0067">ATP-binding</keyword>
<feature type="region of interest" description="Disordered" evidence="11">
    <location>
        <begin position="1"/>
        <end position="38"/>
    </location>
</feature>
<feature type="compositionally biased region" description="Low complexity" evidence="11">
    <location>
        <begin position="360"/>
        <end position="371"/>
    </location>
</feature>
<evidence type="ECO:0000259" key="12">
    <source>
        <dbReference type="PROSITE" id="PS50011"/>
    </source>
</evidence>
<dbReference type="PROSITE" id="PS50011">
    <property type="entry name" value="PROTEIN_KINASE_DOM"/>
    <property type="match status" value="1"/>
</dbReference>
<evidence type="ECO:0000256" key="3">
    <source>
        <dbReference type="ARBA" id="ARBA00022527"/>
    </source>
</evidence>